<evidence type="ECO:0000256" key="2">
    <source>
        <dbReference type="ARBA" id="ARBA00007717"/>
    </source>
</evidence>
<evidence type="ECO:0000313" key="10">
    <source>
        <dbReference type="EMBL" id="AFZ79969.1"/>
    </source>
</evidence>
<evidence type="ECO:0000256" key="3">
    <source>
        <dbReference type="ARBA" id="ARBA00022692"/>
    </source>
</evidence>
<accession>L0AYL3</accession>
<evidence type="ECO:0000256" key="1">
    <source>
        <dbReference type="ARBA" id="ARBA00004389"/>
    </source>
</evidence>
<dbReference type="EMBL" id="CP001669">
    <property type="protein sequence ID" value="AFZ79969.1"/>
    <property type="molecule type" value="Genomic_DNA"/>
</dbReference>
<comment type="subcellular location">
    <subcellularLocation>
        <location evidence="1">Endoplasmic reticulum membrane</location>
        <topology evidence="1">Single-pass membrane protein</topology>
    </subcellularLocation>
</comment>
<keyword evidence="8" id="KW-0325">Glycoprotein</keyword>
<protein>
    <submittedName>
        <fullName evidence="10">Uncharacterized protein</fullName>
    </submittedName>
</protein>
<name>L0AYL3_THEEQ</name>
<keyword evidence="6 9" id="KW-1133">Transmembrane helix</keyword>
<dbReference type="GO" id="GO:0005789">
    <property type="term" value="C:endoplasmic reticulum membrane"/>
    <property type="evidence" value="ECO:0007669"/>
    <property type="project" value="UniProtKB-SubCell"/>
</dbReference>
<dbReference type="KEGG" id="beq:BEWA_028180"/>
<reference evidence="10 11" key="1">
    <citation type="journal article" date="2012" name="BMC Genomics">
        <title>Comparative genomic analysis and phylogenetic position of Theileria equi.</title>
        <authorList>
            <person name="Kappmeyer L.S."/>
            <person name="Thiagarajan M."/>
            <person name="Herndon D.R."/>
            <person name="Ramsay J.D."/>
            <person name="Caler E."/>
            <person name="Djikeng A."/>
            <person name="Gillespie J.J."/>
            <person name="Lau A.O."/>
            <person name="Roalson E.H."/>
            <person name="Silva J.C."/>
            <person name="Silva M.G."/>
            <person name="Suarez C.E."/>
            <person name="Ueti M.W."/>
            <person name="Nene V.M."/>
            <person name="Mealey R.H."/>
            <person name="Knowles D.P."/>
            <person name="Brayton K.A."/>
        </authorList>
    </citation>
    <scope>NUCLEOTIDE SEQUENCE [LARGE SCALE GENOMIC DNA]</scope>
    <source>
        <strain evidence="10 11">WA</strain>
    </source>
</reference>
<keyword evidence="7 9" id="KW-0472">Membrane</keyword>
<dbReference type="STRING" id="1537102.L0AYL3"/>
<evidence type="ECO:0000313" key="11">
    <source>
        <dbReference type="Proteomes" id="UP000031512"/>
    </source>
</evidence>
<organism evidence="10 11">
    <name type="scientific">Theileria equi strain WA</name>
    <dbReference type="NCBI Taxonomy" id="1537102"/>
    <lineage>
        <taxon>Eukaryota</taxon>
        <taxon>Sar</taxon>
        <taxon>Alveolata</taxon>
        <taxon>Apicomplexa</taxon>
        <taxon>Aconoidasida</taxon>
        <taxon>Piroplasmida</taxon>
        <taxon>Theileriidae</taxon>
        <taxon>Theileria</taxon>
    </lineage>
</organism>
<keyword evidence="5" id="KW-0256">Endoplasmic reticulum</keyword>
<dbReference type="InterPro" id="IPR016574">
    <property type="entry name" value="Nicalin"/>
</dbReference>
<keyword evidence="4" id="KW-0732">Signal</keyword>
<evidence type="ECO:0000256" key="9">
    <source>
        <dbReference type="SAM" id="Phobius"/>
    </source>
</evidence>
<dbReference type="AlphaFoldDB" id="L0AYL3"/>
<evidence type="ECO:0000256" key="8">
    <source>
        <dbReference type="ARBA" id="ARBA00023180"/>
    </source>
</evidence>
<dbReference type="SUPFAM" id="SSF53187">
    <property type="entry name" value="Zn-dependent exopeptidases"/>
    <property type="match status" value="1"/>
</dbReference>
<dbReference type="OrthoDB" id="5913609at2759"/>
<feature type="transmembrane region" description="Helical" evidence="9">
    <location>
        <begin position="472"/>
        <end position="493"/>
    </location>
</feature>
<dbReference type="PANTHER" id="PTHR31826">
    <property type="entry name" value="NICALIN"/>
    <property type="match status" value="1"/>
</dbReference>
<keyword evidence="3 9" id="KW-0812">Transmembrane</keyword>
<evidence type="ECO:0000256" key="4">
    <source>
        <dbReference type="ARBA" id="ARBA00022729"/>
    </source>
</evidence>
<evidence type="ECO:0000256" key="5">
    <source>
        <dbReference type="ARBA" id="ARBA00022824"/>
    </source>
</evidence>
<dbReference type="eggNOG" id="KOG2526">
    <property type="taxonomic scope" value="Eukaryota"/>
</dbReference>
<dbReference type="VEuPathDB" id="PiroplasmaDB:BEWA_028180"/>
<keyword evidence="11" id="KW-1185">Reference proteome</keyword>
<dbReference type="Gene3D" id="3.40.630.10">
    <property type="entry name" value="Zn peptidases"/>
    <property type="match status" value="1"/>
</dbReference>
<evidence type="ECO:0000256" key="7">
    <source>
        <dbReference type="ARBA" id="ARBA00023136"/>
    </source>
</evidence>
<evidence type="ECO:0000256" key="6">
    <source>
        <dbReference type="ARBA" id="ARBA00022989"/>
    </source>
</evidence>
<proteinExistence type="inferred from homology"/>
<dbReference type="GeneID" id="15806148"/>
<gene>
    <name evidence="10" type="ORF">BEWA_028180</name>
</gene>
<comment type="similarity">
    <text evidence="2">Belongs to the nicastrin family.</text>
</comment>
<sequence length="518" mass="57593">MKLYALRATHEILVHPVSNFSINGTEYGLPYPSLYGKLKYLKLDSSDLSPGDLTKIMRNRSILILKAQEIFTSKPHWDVFSAMIKSPKHTLLLVVPKNKDVLQGPKKCDDAHATTFAQAELPKCEDSKVYQESLIKLEELFKVAKCPIGIIQDGDEIEEVCKLASANGGLLSDEIRLITRQFEPSSVSKFSSFNLFGSLKNQTLDDSAPTLLITAPLDTFNFVQTISSTAGYNTPLVALLELVKIFGQGLPIKGPLPWKVKFLLTTGTVVDFYGLKYFLKKEKVDFAIALDDLSGDSLYVHGGFVDDKTQGFVKALKSVLGAEFKERDSSGTEFYFAHDVFTKHKIPAVTITSVERGVLLPLRLSSFHFRFNPNVLSDKISKIAESLVKFFNGKSKKVDVKPESLLSWDTLLSEPRNTFEADISGLKSVALVVEHLEEYLNLEKETFKTSVSTSVIKSPSVNKATVYASKHAIFDIFIATAVFSYIFLVWSVVRTPKNAIKEIGGILSVFVNPKSHKE</sequence>
<dbReference type="GO" id="GO:0009966">
    <property type="term" value="P:regulation of signal transduction"/>
    <property type="evidence" value="ECO:0007669"/>
    <property type="project" value="InterPro"/>
</dbReference>
<dbReference type="Proteomes" id="UP000031512">
    <property type="component" value="Chromosome 1"/>
</dbReference>
<dbReference type="RefSeq" id="XP_004829635.1">
    <property type="nucleotide sequence ID" value="XM_004829578.1"/>
</dbReference>